<reference evidence="1 2" key="1">
    <citation type="journal article" date="2015" name="Genome Announc.">
        <title>Complete Genome Sequence of Biocontrol Strain Pseudomonas fluorescens LBUM223.</title>
        <authorList>
            <person name="Roquigny R."/>
            <person name="Arseneault T."/>
            <person name="Gadkar V.J."/>
            <person name="Novinscak A."/>
            <person name="Joly D.L."/>
            <person name="Filion M."/>
        </authorList>
    </citation>
    <scope>NUCLEOTIDE SEQUENCE [LARGE SCALE GENOMIC DNA]</scope>
    <source>
        <strain evidence="1 2">LBUM223</strain>
    </source>
</reference>
<organism evidence="1 2">
    <name type="scientific">Pseudomonas synxantha</name>
    <dbReference type="NCBI Taxonomy" id="47883"/>
    <lineage>
        <taxon>Bacteria</taxon>
        <taxon>Pseudomonadati</taxon>
        <taxon>Pseudomonadota</taxon>
        <taxon>Gammaproteobacteria</taxon>
        <taxon>Pseudomonadales</taxon>
        <taxon>Pseudomonadaceae</taxon>
        <taxon>Pseudomonas</taxon>
    </lineage>
</organism>
<evidence type="ECO:0000313" key="1">
    <source>
        <dbReference type="EMBL" id="AKA84443.1"/>
    </source>
</evidence>
<accession>A0AAU8U1Q0</accession>
<evidence type="ECO:0008006" key="3">
    <source>
        <dbReference type="Google" id="ProtNLM"/>
    </source>
</evidence>
<sequence>MSANTFSGGNAIPGCRRIGSRKAARRYWQCSMRSSHERSLVRLTC</sequence>
<dbReference type="EMBL" id="CP011117">
    <property type="protein sequence ID" value="AKA84443.1"/>
    <property type="molecule type" value="Genomic_DNA"/>
</dbReference>
<evidence type="ECO:0000313" key="2">
    <source>
        <dbReference type="Proteomes" id="UP000033099"/>
    </source>
</evidence>
<proteinExistence type="predicted"/>
<protein>
    <recommendedName>
        <fullName evidence="3">Threonine synthase</fullName>
    </recommendedName>
</protein>
<name>A0AAU8U1Q0_9PSED</name>
<gene>
    <name evidence="1" type="ORF">VO64_3897</name>
</gene>
<dbReference type="AlphaFoldDB" id="A0AAU8U1Q0"/>
<dbReference type="KEGG" id="pfb:VO64_3897"/>
<dbReference type="Proteomes" id="UP000033099">
    <property type="component" value="Chromosome"/>
</dbReference>